<evidence type="ECO:0000256" key="1">
    <source>
        <dbReference type="SAM" id="Phobius"/>
    </source>
</evidence>
<reference evidence="2 3" key="1">
    <citation type="submission" date="2024-04" db="EMBL/GenBank/DDBJ databases">
        <title>Draft genome assemblies of urinary isolates.</title>
        <authorList>
            <person name="Appleberry H."/>
            <person name="Kula A."/>
            <person name="Wolfe A.J."/>
            <person name="Putonti C."/>
        </authorList>
    </citation>
    <scope>NUCLEOTIDE SEQUENCE [LARGE SCALE GENOMIC DNA]</scope>
    <source>
        <strain evidence="2 3">UMB12529</strain>
    </source>
</reference>
<dbReference type="EMBL" id="JBCGEM010000095">
    <property type="protein sequence ID" value="MEM0628056.1"/>
    <property type="molecule type" value="Genomic_DNA"/>
</dbReference>
<keyword evidence="1" id="KW-0812">Transmembrane</keyword>
<comment type="caution">
    <text evidence="2">The sequence shown here is derived from an EMBL/GenBank/DDBJ whole genome shotgun (WGS) entry which is preliminary data.</text>
</comment>
<keyword evidence="1" id="KW-1133">Transmembrane helix</keyword>
<gene>
    <name evidence="2" type="ORF">AAFL32_29800</name>
</gene>
<evidence type="ECO:0000313" key="2">
    <source>
        <dbReference type="EMBL" id="MEM0628056.1"/>
    </source>
</evidence>
<protein>
    <submittedName>
        <fullName evidence="2">Uncharacterized protein</fullName>
    </submittedName>
</protein>
<keyword evidence="1" id="KW-0472">Membrane</keyword>
<evidence type="ECO:0000313" key="3">
    <source>
        <dbReference type="Proteomes" id="UP001458070"/>
    </source>
</evidence>
<dbReference type="Proteomes" id="UP001458070">
    <property type="component" value="Unassembled WGS sequence"/>
</dbReference>
<proteinExistence type="predicted"/>
<name>A0ABU9PAQ2_9ENTR</name>
<keyword evidence="3" id="KW-1185">Reference proteome</keyword>
<organism evidence="2 3">
    <name type="scientific">Klebsiella grimontii</name>
    <dbReference type="NCBI Taxonomy" id="2058152"/>
    <lineage>
        <taxon>Bacteria</taxon>
        <taxon>Pseudomonadati</taxon>
        <taxon>Pseudomonadota</taxon>
        <taxon>Gammaproteobacteria</taxon>
        <taxon>Enterobacterales</taxon>
        <taxon>Enterobacteriaceae</taxon>
        <taxon>Klebsiella/Raoultella group</taxon>
        <taxon>Klebsiella</taxon>
    </lineage>
</organism>
<feature type="non-terminal residue" evidence="2">
    <location>
        <position position="1"/>
    </location>
</feature>
<feature type="transmembrane region" description="Helical" evidence="1">
    <location>
        <begin position="30"/>
        <end position="50"/>
    </location>
</feature>
<sequence length="63" mass="7457">IQTETYSNALMSMADESGQMIRFHHVVPVLWIYSLSALLTFAVYITYVKWFTHNRLKEKHLPE</sequence>
<accession>A0ABU9PAQ2</accession>